<proteinExistence type="predicted"/>
<protein>
    <submittedName>
        <fullName evidence="1">Uncharacterized protein</fullName>
    </submittedName>
</protein>
<dbReference type="EMBL" id="JAHRIO010060273">
    <property type="protein sequence ID" value="MEQ2177705.1"/>
    <property type="molecule type" value="Genomic_DNA"/>
</dbReference>
<feature type="non-terminal residue" evidence="1">
    <location>
        <position position="67"/>
    </location>
</feature>
<reference evidence="1 2" key="1">
    <citation type="submission" date="2021-06" db="EMBL/GenBank/DDBJ databases">
        <authorList>
            <person name="Palmer J.M."/>
        </authorList>
    </citation>
    <scope>NUCLEOTIDE SEQUENCE [LARGE SCALE GENOMIC DNA]</scope>
    <source>
        <strain evidence="1 2">GA_2019</strain>
        <tissue evidence="1">Muscle</tissue>
    </source>
</reference>
<comment type="caution">
    <text evidence="1">The sequence shown here is derived from an EMBL/GenBank/DDBJ whole genome shotgun (WGS) entry which is preliminary data.</text>
</comment>
<dbReference type="Proteomes" id="UP001476798">
    <property type="component" value="Unassembled WGS sequence"/>
</dbReference>
<keyword evidence="2" id="KW-1185">Reference proteome</keyword>
<gene>
    <name evidence="1" type="ORF">GOODEAATRI_006375</name>
</gene>
<name>A0ABV0P283_9TELE</name>
<sequence length="67" mass="7162">MHVDLAVLRHTNSPYSSANSLTHTDSVGSYDLMKGISTEKAKGRGGKGLQEGVKGNGIWIEWDFVGG</sequence>
<evidence type="ECO:0000313" key="1">
    <source>
        <dbReference type="EMBL" id="MEQ2177705.1"/>
    </source>
</evidence>
<organism evidence="1 2">
    <name type="scientific">Goodea atripinnis</name>
    <dbReference type="NCBI Taxonomy" id="208336"/>
    <lineage>
        <taxon>Eukaryota</taxon>
        <taxon>Metazoa</taxon>
        <taxon>Chordata</taxon>
        <taxon>Craniata</taxon>
        <taxon>Vertebrata</taxon>
        <taxon>Euteleostomi</taxon>
        <taxon>Actinopterygii</taxon>
        <taxon>Neopterygii</taxon>
        <taxon>Teleostei</taxon>
        <taxon>Neoteleostei</taxon>
        <taxon>Acanthomorphata</taxon>
        <taxon>Ovalentaria</taxon>
        <taxon>Atherinomorphae</taxon>
        <taxon>Cyprinodontiformes</taxon>
        <taxon>Goodeidae</taxon>
        <taxon>Goodea</taxon>
    </lineage>
</organism>
<accession>A0ABV0P283</accession>
<evidence type="ECO:0000313" key="2">
    <source>
        <dbReference type="Proteomes" id="UP001476798"/>
    </source>
</evidence>